<sequence length="69" mass="7649">MIEGTNSLDNFQLQRGIRRLDTRVNEFLQENPTIEIVAIKQSSATSGSSDDLGSITTVSIFYNEGENNL</sequence>
<organism evidence="1 2">
    <name type="scientific">Vagococcus martis</name>
    <dbReference type="NCBI Taxonomy" id="1768210"/>
    <lineage>
        <taxon>Bacteria</taxon>
        <taxon>Bacillati</taxon>
        <taxon>Bacillota</taxon>
        <taxon>Bacilli</taxon>
        <taxon>Lactobacillales</taxon>
        <taxon>Enterococcaceae</taxon>
        <taxon>Vagococcus</taxon>
    </lineage>
</organism>
<comment type="caution">
    <text evidence="1">The sequence shown here is derived from an EMBL/GenBank/DDBJ whole genome shotgun (WGS) entry which is preliminary data.</text>
</comment>
<proteinExistence type="predicted"/>
<reference evidence="1 2" key="1">
    <citation type="submission" date="2017-02" db="EMBL/GenBank/DDBJ databases">
        <title>Vagococcus cremeus sp. nov., isolated from the small intestine of a marten, Martes flavigula.</title>
        <authorList>
            <person name="Tak E.J."/>
            <person name="Bae J.-W."/>
        </authorList>
    </citation>
    <scope>NUCLEOTIDE SEQUENCE [LARGE SCALE GENOMIC DNA]</scope>
    <source>
        <strain evidence="1 2">D7T301</strain>
    </source>
</reference>
<keyword evidence="2" id="KW-1185">Reference proteome</keyword>
<dbReference type="Proteomes" id="UP000189970">
    <property type="component" value="Unassembled WGS sequence"/>
</dbReference>
<dbReference type="EMBL" id="MVAB01000001">
    <property type="protein sequence ID" value="OPF88912.1"/>
    <property type="molecule type" value="Genomic_DNA"/>
</dbReference>
<dbReference type="AlphaFoldDB" id="A0A1V4DKH2"/>
<evidence type="ECO:0000313" key="2">
    <source>
        <dbReference type="Proteomes" id="UP000189970"/>
    </source>
</evidence>
<gene>
    <name evidence="1" type="ORF">BW731_08620</name>
</gene>
<name>A0A1V4DKH2_9ENTE</name>
<accession>A0A1V4DKH2</accession>
<protein>
    <submittedName>
        <fullName evidence="1">Uncharacterized protein</fullName>
    </submittedName>
</protein>
<evidence type="ECO:0000313" key="1">
    <source>
        <dbReference type="EMBL" id="OPF88912.1"/>
    </source>
</evidence>